<proteinExistence type="predicted"/>
<feature type="chain" id="PRO_5044778279" evidence="1">
    <location>
        <begin position="24"/>
        <end position="165"/>
    </location>
</feature>
<keyword evidence="3" id="KW-1185">Reference proteome</keyword>
<accession>A0ABD0M0N1</accession>
<reference evidence="2 3" key="1">
    <citation type="journal article" date="2023" name="Sci. Data">
        <title>Genome assembly of the Korean intertidal mud-creeper Batillaria attramentaria.</title>
        <authorList>
            <person name="Patra A.K."/>
            <person name="Ho P.T."/>
            <person name="Jun S."/>
            <person name="Lee S.J."/>
            <person name="Kim Y."/>
            <person name="Won Y.J."/>
        </authorList>
    </citation>
    <scope>NUCLEOTIDE SEQUENCE [LARGE SCALE GENOMIC DNA]</scope>
    <source>
        <strain evidence="2">Wonlab-2016</strain>
    </source>
</reference>
<evidence type="ECO:0000256" key="1">
    <source>
        <dbReference type="SAM" id="SignalP"/>
    </source>
</evidence>
<comment type="caution">
    <text evidence="2">The sequence shown here is derived from an EMBL/GenBank/DDBJ whole genome shotgun (WGS) entry which is preliminary data.</text>
</comment>
<evidence type="ECO:0000313" key="3">
    <source>
        <dbReference type="Proteomes" id="UP001519460"/>
    </source>
</evidence>
<evidence type="ECO:0000313" key="2">
    <source>
        <dbReference type="EMBL" id="KAK7505475.1"/>
    </source>
</evidence>
<organism evidence="2 3">
    <name type="scientific">Batillaria attramentaria</name>
    <dbReference type="NCBI Taxonomy" id="370345"/>
    <lineage>
        <taxon>Eukaryota</taxon>
        <taxon>Metazoa</taxon>
        <taxon>Spiralia</taxon>
        <taxon>Lophotrochozoa</taxon>
        <taxon>Mollusca</taxon>
        <taxon>Gastropoda</taxon>
        <taxon>Caenogastropoda</taxon>
        <taxon>Sorbeoconcha</taxon>
        <taxon>Cerithioidea</taxon>
        <taxon>Batillariidae</taxon>
        <taxon>Batillaria</taxon>
    </lineage>
</organism>
<name>A0ABD0M0N1_9CAEN</name>
<gene>
    <name evidence="2" type="ORF">BaRGS_00003220</name>
</gene>
<keyword evidence="1" id="KW-0732">Signal</keyword>
<protein>
    <submittedName>
        <fullName evidence="2">Uncharacterized protein</fullName>
    </submittedName>
</protein>
<dbReference type="Proteomes" id="UP001519460">
    <property type="component" value="Unassembled WGS sequence"/>
</dbReference>
<dbReference type="EMBL" id="JACVVK020000010">
    <property type="protein sequence ID" value="KAK7505475.1"/>
    <property type="molecule type" value="Genomic_DNA"/>
</dbReference>
<dbReference type="AlphaFoldDB" id="A0ABD0M0N1"/>
<feature type="signal peptide" evidence="1">
    <location>
        <begin position="1"/>
        <end position="23"/>
    </location>
</feature>
<sequence>MLVMKTTSAIYIILVLQTTVALAVSLSMYKSCLFECLHCVDTWGKDLFNGEACADSCAMSAGESIDRTCTSYFTRSVRRAGRNRQMSAAYADDSGSSSAESGYSRYGYNIRGGHPRLRGYRVHQSSLSVDCQRLCQTCESRFTSSMDAHSCMYTCVTTNRAVIAC</sequence>